<accession>J9ZAN1</accession>
<dbReference type="PATRIC" id="fig|1048260.3.peg.766"/>
<dbReference type="STRING" id="1048260.LFML04_0708"/>
<gene>
    <name evidence="1" type="ordered locus">LFML04_0708</name>
</gene>
<sequence>MKLLSTKDAHINGVKILCYGSSGAGKTRLCATTGGKTVILSAEAGLLSLREHDIPFIQIQGIDDIYQAYDYLANDPEGQTFSWICLDSISEIGEVVLSAGKKSAKDPRAAYGDLQEKMGDLLRAFRDLPGRNVYFSAKQDRIKDEATGIMLYGPSMPGQKLGLQLPYFFDEVFVLRVERSPEGSLVRTLQTFQDVQYTAKDRSGALAPYEDPDLGAIATKISGGQK</sequence>
<organism evidence="1 2">
    <name type="scientific">Leptospirillum ferriphilum (strain ML-04)</name>
    <dbReference type="NCBI Taxonomy" id="1048260"/>
    <lineage>
        <taxon>Bacteria</taxon>
        <taxon>Pseudomonadati</taxon>
        <taxon>Nitrospirota</taxon>
        <taxon>Nitrospiria</taxon>
        <taxon>Nitrospirales</taxon>
        <taxon>Nitrospiraceae</taxon>
        <taxon>Leptospirillum</taxon>
    </lineage>
</organism>
<protein>
    <recommendedName>
        <fullName evidence="3">AAA family ATPase</fullName>
    </recommendedName>
</protein>
<dbReference type="RefSeq" id="WP_014960453.1">
    <property type="nucleotide sequence ID" value="NC_018649.1"/>
</dbReference>
<proteinExistence type="predicted"/>
<dbReference type="AlphaFoldDB" id="J9ZAN1"/>
<dbReference type="Pfam" id="PF13479">
    <property type="entry name" value="AAA_24"/>
    <property type="match status" value="1"/>
</dbReference>
<evidence type="ECO:0000313" key="1">
    <source>
        <dbReference type="EMBL" id="AFS52943.1"/>
    </source>
</evidence>
<reference evidence="1 2" key="1">
    <citation type="journal article" date="2011" name="J. Microbiol.">
        <title>Complete genome of Leptospirillum ferriphilum ML-04 provides insight into its physiology and environmental adaptation.</title>
        <authorList>
            <person name="Mi S."/>
            <person name="Song J."/>
            <person name="Lin J."/>
            <person name="Che Y."/>
            <person name="Zheng H."/>
            <person name="Lin J."/>
        </authorList>
    </citation>
    <scope>NUCLEOTIDE SEQUENCE [LARGE SCALE GENOMIC DNA]</scope>
    <source>
        <strain evidence="1 2">ML-04</strain>
    </source>
</reference>
<evidence type="ECO:0000313" key="2">
    <source>
        <dbReference type="Proteomes" id="UP000006177"/>
    </source>
</evidence>
<name>J9ZAN1_LEPFM</name>
<dbReference type="Proteomes" id="UP000006177">
    <property type="component" value="Chromosome"/>
</dbReference>
<dbReference type="HOGENOM" id="CLU_1223479_0_0_0"/>
<evidence type="ECO:0008006" key="3">
    <source>
        <dbReference type="Google" id="ProtNLM"/>
    </source>
</evidence>
<dbReference type="KEGG" id="lfi:LFML04_0708"/>
<dbReference type="EMBL" id="CP002919">
    <property type="protein sequence ID" value="AFS52943.1"/>
    <property type="molecule type" value="Genomic_DNA"/>
</dbReference>